<dbReference type="RefSeq" id="WP_278017864.1">
    <property type="nucleotide sequence ID" value="NZ_JARRRY010000001.1"/>
</dbReference>
<feature type="active site" description="For ring-opening step" evidence="3">
    <location>
        <position position="129"/>
    </location>
</feature>
<dbReference type="Gene3D" id="3.40.50.1360">
    <property type="match status" value="1"/>
</dbReference>
<evidence type="ECO:0000313" key="6">
    <source>
        <dbReference type="Proteomes" id="UP001218246"/>
    </source>
</evidence>
<dbReference type="NCBIfam" id="TIGR00502">
    <property type="entry name" value="nagB"/>
    <property type="match status" value="1"/>
</dbReference>
<comment type="caution">
    <text evidence="3">Lacks conserved residue(s) required for the propagation of feature annotation.</text>
</comment>
<evidence type="ECO:0000259" key="4">
    <source>
        <dbReference type="Pfam" id="PF01182"/>
    </source>
</evidence>
<dbReference type="EMBL" id="JARULN010000001">
    <property type="protein sequence ID" value="MDG5752389.1"/>
    <property type="molecule type" value="Genomic_DNA"/>
</dbReference>
<comment type="function">
    <text evidence="3">Catalyzes the reversible isomerization-deamination of glucosamine 6-phosphate (GlcN6P) to form fructose 6-phosphate (Fru6P) and ammonium ion.</text>
</comment>
<dbReference type="InterPro" id="IPR004547">
    <property type="entry name" value="Glucosamine6P_isomerase"/>
</dbReference>
<feature type="active site" description="Proton acceptor; for enolization step" evidence="3">
    <location>
        <position position="63"/>
    </location>
</feature>
<comment type="similarity">
    <text evidence="3">Belongs to the glucosamine/galactosamine-6-phosphate isomerase family. NagB subfamily.</text>
</comment>
<sequence>MKILIVNSNEELAKAGYNWIVEILRTQSTPVLGMATGSSPMGIYKLMRENHLDVSHTVTVNLDEYINVPANHENSYHCFMKKQLFDHISFKKIFLPNGMAENLQEECLRYEQVLDEYPVDLQILGIGENGHIGFNEPGTSFSSRTHVIQLTESTRHANRRFFNHEHDVPTHAITMGIASIMKAKRIMLLAMGTAKASAVRQLLEGPITEKCPATILREHPDVLIITDQQALSLCSEESLYEHQQVFSISNLLSNSRMG</sequence>
<gene>
    <name evidence="3 5" type="primary">nagB</name>
    <name evidence="5" type="ORF">P6P90_00045</name>
</gene>
<keyword evidence="2 3" id="KW-0119">Carbohydrate metabolism</keyword>
<dbReference type="SUPFAM" id="SSF100950">
    <property type="entry name" value="NagB/RpiA/CoA transferase-like"/>
    <property type="match status" value="1"/>
</dbReference>
<feature type="active site" description="For ring-opening step" evidence="3">
    <location>
        <position position="136"/>
    </location>
</feature>
<evidence type="ECO:0000256" key="2">
    <source>
        <dbReference type="ARBA" id="ARBA00023277"/>
    </source>
</evidence>
<name>A0ABT6H0Y6_9BACI</name>
<dbReference type="Proteomes" id="UP001218246">
    <property type="component" value="Unassembled WGS sequence"/>
</dbReference>
<evidence type="ECO:0000256" key="1">
    <source>
        <dbReference type="ARBA" id="ARBA00022801"/>
    </source>
</evidence>
<dbReference type="Pfam" id="PF01182">
    <property type="entry name" value="Glucosamine_iso"/>
    <property type="match status" value="1"/>
</dbReference>
<reference evidence="5 6" key="1">
    <citation type="submission" date="2023-04" db="EMBL/GenBank/DDBJ databases">
        <title>Ectobacillus antri isolated from activated sludge.</title>
        <authorList>
            <person name="Yan P."/>
            <person name="Liu X."/>
        </authorList>
    </citation>
    <scope>NUCLEOTIDE SEQUENCE [LARGE SCALE GENOMIC DNA]</scope>
    <source>
        <strain evidence="5 6">C18H</strain>
    </source>
</reference>
<dbReference type="PANTHER" id="PTHR11280">
    <property type="entry name" value="GLUCOSAMINE-6-PHOSPHATE ISOMERASE"/>
    <property type="match status" value="1"/>
</dbReference>
<feature type="active site" description="Proton acceptor; for ring-opening step" evidence="3">
    <location>
        <position position="131"/>
    </location>
</feature>
<dbReference type="InterPro" id="IPR006148">
    <property type="entry name" value="Glc/Gal-6P_isomerase"/>
</dbReference>
<organism evidence="5 6">
    <name type="scientific">Ectobacillus antri</name>
    <dbReference type="NCBI Taxonomy" id="2486280"/>
    <lineage>
        <taxon>Bacteria</taxon>
        <taxon>Bacillati</taxon>
        <taxon>Bacillota</taxon>
        <taxon>Bacilli</taxon>
        <taxon>Bacillales</taxon>
        <taxon>Bacillaceae</taxon>
        <taxon>Ectobacillus</taxon>
    </lineage>
</organism>
<comment type="caution">
    <text evidence="5">The sequence shown here is derived from an EMBL/GenBank/DDBJ whole genome shotgun (WGS) entry which is preliminary data.</text>
</comment>
<protein>
    <recommendedName>
        <fullName evidence="3">Glucosamine-6-phosphate deaminase</fullName>
        <ecNumber evidence="3">3.5.99.6</ecNumber>
    </recommendedName>
    <alternativeName>
        <fullName evidence="3">GlcN6P deaminase</fullName>
        <shortName evidence="3">GNPDA</shortName>
    </alternativeName>
    <alternativeName>
        <fullName evidence="3">Glucosamine-6-phosphate isomerase</fullName>
    </alternativeName>
</protein>
<proteinExistence type="inferred from homology"/>
<keyword evidence="1 3" id="KW-0378">Hydrolase</keyword>
<keyword evidence="6" id="KW-1185">Reference proteome</keyword>
<dbReference type="CDD" id="cd01399">
    <property type="entry name" value="GlcN6P_deaminase"/>
    <property type="match status" value="1"/>
</dbReference>
<dbReference type="HAMAP" id="MF_01241">
    <property type="entry name" value="GlcN6P_deamin"/>
    <property type="match status" value="1"/>
</dbReference>
<accession>A0ABT6H0Y6</accession>
<dbReference type="GO" id="GO:0004342">
    <property type="term" value="F:glucosamine-6-phosphate deaminase activity"/>
    <property type="evidence" value="ECO:0007669"/>
    <property type="project" value="UniProtKB-EC"/>
</dbReference>
<feature type="domain" description="Glucosamine/galactosamine-6-phosphate isomerase" evidence="4">
    <location>
        <begin position="11"/>
        <end position="219"/>
    </location>
</feature>
<comment type="catalytic activity">
    <reaction evidence="3">
        <text>alpha-D-glucosamine 6-phosphate + H2O = beta-D-fructose 6-phosphate + NH4(+)</text>
        <dbReference type="Rhea" id="RHEA:12172"/>
        <dbReference type="ChEBI" id="CHEBI:15377"/>
        <dbReference type="ChEBI" id="CHEBI:28938"/>
        <dbReference type="ChEBI" id="CHEBI:57634"/>
        <dbReference type="ChEBI" id="CHEBI:75989"/>
        <dbReference type="EC" id="3.5.99.6"/>
    </reaction>
</comment>
<dbReference type="InterPro" id="IPR037171">
    <property type="entry name" value="NagB/RpiA_transferase-like"/>
</dbReference>
<comment type="pathway">
    <text evidence="3">Amino-sugar metabolism; N-acetylneuraminate degradation; D-fructose 6-phosphate from N-acetylneuraminate: step 5/5.</text>
</comment>
<dbReference type="EC" id="3.5.99.6" evidence="3"/>
<evidence type="ECO:0000256" key="3">
    <source>
        <dbReference type="HAMAP-Rule" id="MF_01241"/>
    </source>
</evidence>
<dbReference type="PANTHER" id="PTHR11280:SF5">
    <property type="entry name" value="GLUCOSAMINE-6-PHOSPHATE ISOMERASE"/>
    <property type="match status" value="1"/>
</dbReference>
<evidence type="ECO:0000313" key="5">
    <source>
        <dbReference type="EMBL" id="MDG5752389.1"/>
    </source>
</evidence>